<dbReference type="InterPro" id="IPR006171">
    <property type="entry name" value="TOPRIM_dom"/>
</dbReference>
<protein>
    <recommendedName>
        <fullName evidence="12 13">DNA primase</fullName>
        <ecNumber evidence="12">2.7.7.101</ecNumber>
    </recommendedName>
</protein>
<dbReference type="GO" id="GO:1990077">
    <property type="term" value="C:primosome complex"/>
    <property type="evidence" value="ECO:0007669"/>
    <property type="project" value="UniProtKB-KW"/>
</dbReference>
<dbReference type="SUPFAM" id="SSF57783">
    <property type="entry name" value="Zinc beta-ribbon"/>
    <property type="match status" value="1"/>
</dbReference>
<dbReference type="InterPro" id="IPR034151">
    <property type="entry name" value="TOPRIM_DnaG_bac"/>
</dbReference>
<dbReference type="GO" id="GO:0008270">
    <property type="term" value="F:zinc ion binding"/>
    <property type="evidence" value="ECO:0007669"/>
    <property type="project" value="UniProtKB-UniRule"/>
</dbReference>
<dbReference type="Gene3D" id="3.40.1360.10">
    <property type="match status" value="1"/>
</dbReference>
<keyword evidence="8 12" id="KW-0862">Zinc</keyword>
<keyword evidence="4 12" id="KW-0548">Nucleotidyltransferase</keyword>
<comment type="domain">
    <text evidence="12">Contains an N-terminal zinc-binding domain, a central core domain that contains the primase activity, and a C-terminal DnaB-binding domain.</text>
</comment>
<keyword evidence="5 12" id="KW-0235">DNA replication</keyword>
<dbReference type="EMBL" id="JAGQKY010000021">
    <property type="protein sequence ID" value="MCA9397347.1"/>
    <property type="molecule type" value="Genomic_DNA"/>
</dbReference>
<dbReference type="InterPro" id="IPR037068">
    <property type="entry name" value="DNA_primase_core_N_sf"/>
</dbReference>
<evidence type="ECO:0000256" key="3">
    <source>
        <dbReference type="ARBA" id="ARBA00022679"/>
    </source>
</evidence>
<dbReference type="SMART" id="SM00400">
    <property type="entry name" value="ZnF_CHCC"/>
    <property type="match status" value="1"/>
</dbReference>
<evidence type="ECO:0000256" key="10">
    <source>
        <dbReference type="ARBA" id="ARBA00023125"/>
    </source>
</evidence>
<dbReference type="GO" id="GO:0003677">
    <property type="term" value="F:DNA binding"/>
    <property type="evidence" value="ECO:0007669"/>
    <property type="project" value="UniProtKB-KW"/>
</dbReference>
<name>A0A955RWR1_UNCKA</name>
<dbReference type="HAMAP" id="MF_00974">
    <property type="entry name" value="DNA_primase_DnaG"/>
    <property type="match status" value="1"/>
</dbReference>
<evidence type="ECO:0000256" key="9">
    <source>
        <dbReference type="ARBA" id="ARBA00022842"/>
    </source>
</evidence>
<keyword evidence="1 12" id="KW-0240">DNA-directed RNA polymerase</keyword>
<evidence type="ECO:0000256" key="8">
    <source>
        <dbReference type="ARBA" id="ARBA00022833"/>
    </source>
</evidence>
<evidence type="ECO:0000256" key="14">
    <source>
        <dbReference type="PIRSR" id="PIRSR002811-1"/>
    </source>
</evidence>
<evidence type="ECO:0000256" key="13">
    <source>
        <dbReference type="PIRNR" id="PIRNR002811"/>
    </source>
</evidence>
<dbReference type="SUPFAM" id="SSF56731">
    <property type="entry name" value="DNA primase core"/>
    <property type="match status" value="1"/>
</dbReference>
<dbReference type="GO" id="GO:0006269">
    <property type="term" value="P:DNA replication, synthesis of primer"/>
    <property type="evidence" value="ECO:0007669"/>
    <property type="project" value="UniProtKB-UniRule"/>
</dbReference>
<keyword evidence="3 12" id="KW-0808">Transferase</keyword>
<evidence type="ECO:0000313" key="17">
    <source>
        <dbReference type="Proteomes" id="UP000699691"/>
    </source>
</evidence>
<dbReference type="PANTHER" id="PTHR30313">
    <property type="entry name" value="DNA PRIMASE"/>
    <property type="match status" value="1"/>
</dbReference>
<comment type="subunit">
    <text evidence="12">Monomer. Interacts with DnaB.</text>
</comment>
<keyword evidence="10 12" id="KW-0238">DNA-binding</keyword>
<dbReference type="Pfam" id="PF01807">
    <property type="entry name" value="Zn_ribbon_DnaG"/>
    <property type="match status" value="1"/>
</dbReference>
<keyword evidence="7 12" id="KW-0863">Zinc-finger</keyword>
<dbReference type="Proteomes" id="UP000699691">
    <property type="component" value="Unassembled WGS sequence"/>
</dbReference>
<gene>
    <name evidence="12" type="primary">dnaG</name>
    <name evidence="16" type="ORF">KC573_00830</name>
</gene>
<comment type="caution">
    <text evidence="16">The sequence shown here is derived from an EMBL/GenBank/DDBJ whole genome shotgun (WGS) entry which is preliminary data.</text>
</comment>
<keyword evidence="9" id="KW-0460">Magnesium</keyword>
<dbReference type="GO" id="GO:0003899">
    <property type="term" value="F:DNA-directed RNA polymerase activity"/>
    <property type="evidence" value="ECO:0007669"/>
    <property type="project" value="UniProtKB-UniRule"/>
</dbReference>
<proteinExistence type="inferred from homology"/>
<dbReference type="FunFam" id="3.90.580.10:FF:000001">
    <property type="entry name" value="DNA primase"/>
    <property type="match status" value="1"/>
</dbReference>
<dbReference type="Pfam" id="PF08275">
    <property type="entry name" value="DNAG_N"/>
    <property type="match status" value="1"/>
</dbReference>
<evidence type="ECO:0000256" key="5">
    <source>
        <dbReference type="ARBA" id="ARBA00022705"/>
    </source>
</evidence>
<dbReference type="Pfam" id="PF13155">
    <property type="entry name" value="Toprim_2"/>
    <property type="match status" value="1"/>
</dbReference>
<dbReference type="GO" id="GO:0005737">
    <property type="term" value="C:cytoplasm"/>
    <property type="evidence" value="ECO:0007669"/>
    <property type="project" value="TreeGrafter"/>
</dbReference>
<dbReference type="InterPro" id="IPR030846">
    <property type="entry name" value="DnaG_bac"/>
</dbReference>
<organism evidence="16 17">
    <name type="scientific">candidate division WWE3 bacterium</name>
    <dbReference type="NCBI Taxonomy" id="2053526"/>
    <lineage>
        <taxon>Bacteria</taxon>
        <taxon>Katanobacteria</taxon>
    </lineage>
</organism>
<keyword evidence="2 12" id="KW-0639">Primosome</keyword>
<evidence type="ECO:0000256" key="7">
    <source>
        <dbReference type="ARBA" id="ARBA00022771"/>
    </source>
</evidence>
<dbReference type="PROSITE" id="PS50880">
    <property type="entry name" value="TOPRIM"/>
    <property type="match status" value="1"/>
</dbReference>
<dbReference type="InterPro" id="IPR036977">
    <property type="entry name" value="DNA_primase_Znf_CHC2"/>
</dbReference>
<reference evidence="16" key="2">
    <citation type="journal article" date="2021" name="Microbiome">
        <title>Successional dynamics and alternative stable states in a saline activated sludge microbial community over 9 years.</title>
        <authorList>
            <person name="Wang Y."/>
            <person name="Ye J."/>
            <person name="Ju F."/>
            <person name="Liu L."/>
            <person name="Boyd J.A."/>
            <person name="Deng Y."/>
            <person name="Parks D.H."/>
            <person name="Jiang X."/>
            <person name="Yin X."/>
            <person name="Woodcroft B.J."/>
            <person name="Tyson G.W."/>
            <person name="Hugenholtz P."/>
            <person name="Polz M.F."/>
            <person name="Zhang T."/>
        </authorList>
    </citation>
    <scope>NUCLEOTIDE SEQUENCE</scope>
    <source>
        <strain evidence="16">HKST-UBA02</strain>
    </source>
</reference>
<dbReference type="InterPro" id="IPR002694">
    <property type="entry name" value="Znf_CHC2"/>
</dbReference>
<accession>A0A955RWR1</accession>
<evidence type="ECO:0000259" key="15">
    <source>
        <dbReference type="PROSITE" id="PS50880"/>
    </source>
</evidence>
<dbReference type="GO" id="GO:0000428">
    <property type="term" value="C:DNA-directed RNA polymerase complex"/>
    <property type="evidence" value="ECO:0007669"/>
    <property type="project" value="UniProtKB-KW"/>
</dbReference>
<keyword evidence="11 12" id="KW-0804">Transcription</keyword>
<feature type="domain" description="Toprim" evidence="15">
    <location>
        <begin position="252"/>
        <end position="333"/>
    </location>
</feature>
<comment type="catalytic activity">
    <reaction evidence="12">
        <text>ssDNA + n NTP = ssDNA/pppN(pN)n-1 hybrid + (n-1) diphosphate.</text>
        <dbReference type="EC" id="2.7.7.101"/>
    </reaction>
</comment>
<dbReference type="CDD" id="cd03364">
    <property type="entry name" value="TOPRIM_DnaG_primases"/>
    <property type="match status" value="1"/>
</dbReference>
<dbReference type="SMART" id="SM00493">
    <property type="entry name" value="TOPRIM"/>
    <property type="match status" value="1"/>
</dbReference>
<dbReference type="FunFam" id="3.90.980.10:FF:000001">
    <property type="entry name" value="DNA primase"/>
    <property type="match status" value="1"/>
</dbReference>
<comment type="similarity">
    <text evidence="12 13">Belongs to the DnaG primase family.</text>
</comment>
<reference evidence="16" key="1">
    <citation type="submission" date="2020-04" db="EMBL/GenBank/DDBJ databases">
        <authorList>
            <person name="Zhang T."/>
        </authorList>
    </citation>
    <scope>NUCLEOTIDE SEQUENCE</scope>
    <source>
        <strain evidence="16">HKST-UBA02</strain>
    </source>
</reference>
<dbReference type="PIRSF" id="PIRSF002811">
    <property type="entry name" value="DnaG"/>
    <property type="match status" value="1"/>
</dbReference>
<evidence type="ECO:0000256" key="2">
    <source>
        <dbReference type="ARBA" id="ARBA00022515"/>
    </source>
</evidence>
<keyword evidence="6 12" id="KW-0479">Metal-binding</keyword>
<dbReference type="EC" id="2.7.7.101" evidence="12"/>
<evidence type="ECO:0000256" key="11">
    <source>
        <dbReference type="ARBA" id="ARBA00023163"/>
    </source>
</evidence>
<comment type="cofactor">
    <cofactor evidence="12 13 14">
        <name>Zn(2+)</name>
        <dbReference type="ChEBI" id="CHEBI:29105"/>
    </cofactor>
    <text evidence="12 13 14">Binds 1 zinc ion per monomer.</text>
</comment>
<evidence type="ECO:0000256" key="4">
    <source>
        <dbReference type="ARBA" id="ARBA00022695"/>
    </source>
</evidence>
<dbReference type="AlphaFoldDB" id="A0A955RWR1"/>
<dbReference type="PANTHER" id="PTHR30313:SF2">
    <property type="entry name" value="DNA PRIMASE"/>
    <property type="match status" value="1"/>
</dbReference>
<evidence type="ECO:0000256" key="1">
    <source>
        <dbReference type="ARBA" id="ARBA00022478"/>
    </source>
</evidence>
<dbReference type="InterPro" id="IPR050219">
    <property type="entry name" value="DnaG_primase"/>
</dbReference>
<evidence type="ECO:0000256" key="6">
    <source>
        <dbReference type="ARBA" id="ARBA00022723"/>
    </source>
</evidence>
<feature type="zinc finger region" description="CHC2-type" evidence="12 14">
    <location>
        <begin position="35"/>
        <end position="59"/>
    </location>
</feature>
<evidence type="ECO:0000256" key="12">
    <source>
        <dbReference type="HAMAP-Rule" id="MF_00974"/>
    </source>
</evidence>
<dbReference type="Gene3D" id="3.90.980.10">
    <property type="entry name" value="DNA primase, catalytic core, N-terminal domain"/>
    <property type="match status" value="1"/>
</dbReference>
<dbReference type="InterPro" id="IPR006295">
    <property type="entry name" value="DNA_primase_DnaG"/>
</dbReference>
<evidence type="ECO:0000313" key="16">
    <source>
        <dbReference type="EMBL" id="MCA9397347.1"/>
    </source>
</evidence>
<dbReference type="InterPro" id="IPR013264">
    <property type="entry name" value="DNAG_N"/>
</dbReference>
<dbReference type="NCBIfam" id="TIGR01391">
    <property type="entry name" value="dnaG"/>
    <property type="match status" value="1"/>
</dbReference>
<dbReference type="Gene3D" id="3.90.580.10">
    <property type="entry name" value="Zinc finger, CHC2-type domain"/>
    <property type="match status" value="1"/>
</dbReference>
<comment type="function">
    <text evidence="12 13">RNA polymerase that catalyzes the synthesis of short RNA molecules used as primers for DNA polymerase during DNA replication.</text>
</comment>
<sequence length="602" mass="68558">MEDDVTRVKDATDLVQFFGEYTNLNKAGKNFKGTCPLHQEETPSFFLRPERGLWYCFGCQKGGDVFNFLMEKEHLTFGEALQLLAKRAGIRLTGRYDSQAVEEKENLFRILSIINEFYVEQLTASSGKVAQEYLRKREISHEMVEHFSLGFAPDSWDATSSYLKKRGFKEDDIVLAGLAIKRNKGTGVYDRFRNRLMFPVKDHLGRIVGFSGRLLSGDKEAKYINTPETPLFKKGKLLYGYSLADESARAKGYTILVEGNLDVVSLVQSGIPNVVAPLGTGLSSDQLTLLNRISNKLLLVFDQDSAGQKATHRAILEAAKEGFETKVAQISGAKDPDEAVHKDRKTFINDLRQAVPAFRYLLINAQKENNSDSAYGKKKIAEALFEFISLQPENVVKENYVDQLSSELGTRVEALRKDMVEWQRHHQVNPDQKVMMEQPRDESKPVSVTKNKQEKLEDYYIALLFNLPDMVLSQPKFKEVFFMLPVEAFTQEIHQKVLSKLQAGIGEEPVTNLDAHIVSMSEKELKQVDSIIMRDFGNVLQSEKIALRELQRTTIEITQLHYRRVLKRLARQKQQSDDEGKEKINVSMREITEKLRQLETAG</sequence>